<evidence type="ECO:0000256" key="3">
    <source>
        <dbReference type="ARBA" id="ARBA00022801"/>
    </source>
</evidence>
<dbReference type="Proteomes" id="UP000799291">
    <property type="component" value="Unassembled WGS sequence"/>
</dbReference>
<comment type="similarity">
    <text evidence="1">Belongs to the peptidase C15 family.</text>
</comment>
<proteinExistence type="inferred from homology"/>
<reference evidence="5" key="1">
    <citation type="journal article" date="2020" name="Stud. Mycol.">
        <title>101 Dothideomycetes genomes: a test case for predicting lifestyles and emergence of pathogens.</title>
        <authorList>
            <person name="Haridas S."/>
            <person name="Albert R."/>
            <person name="Binder M."/>
            <person name="Bloem J."/>
            <person name="Labutti K."/>
            <person name="Salamov A."/>
            <person name="Andreopoulos B."/>
            <person name="Baker S."/>
            <person name="Barry K."/>
            <person name="Bills G."/>
            <person name="Bluhm B."/>
            <person name="Cannon C."/>
            <person name="Castanera R."/>
            <person name="Culley D."/>
            <person name="Daum C."/>
            <person name="Ezra D."/>
            <person name="Gonzalez J."/>
            <person name="Henrissat B."/>
            <person name="Kuo A."/>
            <person name="Liang C."/>
            <person name="Lipzen A."/>
            <person name="Lutzoni F."/>
            <person name="Magnuson J."/>
            <person name="Mondo S."/>
            <person name="Nolan M."/>
            <person name="Ohm R."/>
            <person name="Pangilinan J."/>
            <person name="Park H.-J."/>
            <person name="Ramirez L."/>
            <person name="Alfaro M."/>
            <person name="Sun H."/>
            <person name="Tritt A."/>
            <person name="Yoshinaga Y."/>
            <person name="Zwiers L.-H."/>
            <person name="Turgeon B."/>
            <person name="Goodwin S."/>
            <person name="Spatafora J."/>
            <person name="Crous P."/>
            <person name="Grigoriev I."/>
        </authorList>
    </citation>
    <scope>NUCLEOTIDE SEQUENCE</scope>
    <source>
        <strain evidence="5">CBS 122367</strain>
    </source>
</reference>
<dbReference type="AlphaFoldDB" id="A0A6G1IXM5"/>
<dbReference type="PANTHER" id="PTHR23402">
    <property type="entry name" value="PROTEASE FAMILY C15 PYROGLUTAMYL-PEPTIDASE I-RELATED"/>
    <property type="match status" value="1"/>
</dbReference>
<name>A0A6G1IXM5_9PLEO</name>
<dbReference type="GO" id="GO:0006508">
    <property type="term" value="P:proteolysis"/>
    <property type="evidence" value="ECO:0007669"/>
    <property type="project" value="UniProtKB-KW"/>
</dbReference>
<dbReference type="GO" id="GO:0008234">
    <property type="term" value="F:cysteine-type peptidase activity"/>
    <property type="evidence" value="ECO:0007669"/>
    <property type="project" value="UniProtKB-KW"/>
</dbReference>
<evidence type="ECO:0000256" key="1">
    <source>
        <dbReference type="ARBA" id="ARBA00006641"/>
    </source>
</evidence>
<dbReference type="Gene3D" id="3.40.630.20">
    <property type="entry name" value="Peptidase C15, pyroglutamyl peptidase I-like"/>
    <property type="match status" value="1"/>
</dbReference>
<keyword evidence="6" id="KW-1185">Reference proteome</keyword>
<sequence>MDSAKLTEEIRVLVTGFGPFLDINTNPSWKIARNLPPTLPSSNNRTINLIVPESYIPAVYHVILAETPSLIAKHDPHIVLHVGLALDRSYFAVEKSAPREGYHDIPDQNRRVFTRAENKKVFGKAPGELATGFELEGVVEAWRDECASIGATAKGKSKSKVKAKEKEIGMADVRHSDDVGTFVCGFIYYVSLLEMQKKGRRDVVFLHVPRLECDEEFGVGIEVVEKLIGVLVDQWKDS</sequence>
<keyword evidence="2" id="KW-0645">Protease</keyword>
<protein>
    <submittedName>
        <fullName evidence="5">Peptidase C15, pyroglutamyl peptidase I-like protein</fullName>
    </submittedName>
</protein>
<gene>
    <name evidence="5" type="ORF">K458DRAFT_390291</name>
</gene>
<dbReference type="OrthoDB" id="407146at2759"/>
<evidence type="ECO:0000313" key="6">
    <source>
        <dbReference type="Proteomes" id="UP000799291"/>
    </source>
</evidence>
<evidence type="ECO:0000256" key="4">
    <source>
        <dbReference type="ARBA" id="ARBA00022807"/>
    </source>
</evidence>
<keyword evidence="3" id="KW-0378">Hydrolase</keyword>
<evidence type="ECO:0000256" key="2">
    <source>
        <dbReference type="ARBA" id="ARBA00022670"/>
    </source>
</evidence>
<dbReference type="Pfam" id="PF01470">
    <property type="entry name" value="Peptidase_C15"/>
    <property type="match status" value="1"/>
</dbReference>
<dbReference type="PANTHER" id="PTHR23402:SF1">
    <property type="entry name" value="PYROGLUTAMYL-PEPTIDASE I"/>
    <property type="match status" value="1"/>
</dbReference>
<organism evidence="5 6">
    <name type="scientific">Lentithecium fluviatile CBS 122367</name>
    <dbReference type="NCBI Taxonomy" id="1168545"/>
    <lineage>
        <taxon>Eukaryota</taxon>
        <taxon>Fungi</taxon>
        <taxon>Dikarya</taxon>
        <taxon>Ascomycota</taxon>
        <taxon>Pezizomycotina</taxon>
        <taxon>Dothideomycetes</taxon>
        <taxon>Pleosporomycetidae</taxon>
        <taxon>Pleosporales</taxon>
        <taxon>Massarineae</taxon>
        <taxon>Lentitheciaceae</taxon>
        <taxon>Lentithecium</taxon>
    </lineage>
</organism>
<dbReference type="InterPro" id="IPR016125">
    <property type="entry name" value="Peptidase_C15-like"/>
</dbReference>
<keyword evidence="4" id="KW-0788">Thiol protease</keyword>
<accession>A0A6G1IXM5</accession>
<dbReference type="SUPFAM" id="SSF53182">
    <property type="entry name" value="Pyrrolidone carboxyl peptidase (pyroglutamate aminopeptidase)"/>
    <property type="match status" value="1"/>
</dbReference>
<evidence type="ECO:0000313" key="5">
    <source>
        <dbReference type="EMBL" id="KAF2683012.1"/>
    </source>
</evidence>
<dbReference type="EMBL" id="MU005585">
    <property type="protein sequence ID" value="KAF2683012.1"/>
    <property type="molecule type" value="Genomic_DNA"/>
</dbReference>
<dbReference type="InterPro" id="IPR036440">
    <property type="entry name" value="Peptidase_C15-like_sf"/>
</dbReference>